<reference evidence="9" key="1">
    <citation type="submission" date="2016-10" db="EMBL/GenBank/DDBJ databases">
        <authorList>
            <person name="Varghese N."/>
            <person name="Submissions S."/>
        </authorList>
    </citation>
    <scope>NUCLEOTIDE SEQUENCE [LARGE SCALE GENOMIC DNA]</scope>
    <source>
        <strain evidence="9">S6-262</strain>
    </source>
</reference>
<evidence type="ECO:0000256" key="6">
    <source>
        <dbReference type="SAM" id="Phobius"/>
    </source>
</evidence>
<accession>A0A1H8I0C9</accession>
<evidence type="ECO:0000256" key="5">
    <source>
        <dbReference type="ARBA" id="ARBA00023136"/>
    </source>
</evidence>
<keyword evidence="4 6" id="KW-1133">Transmembrane helix</keyword>
<dbReference type="PANTHER" id="PTHR46865">
    <property type="entry name" value="OXIDOREDUCTASE-RELATED"/>
    <property type="match status" value="1"/>
</dbReference>
<protein>
    <submittedName>
        <fullName evidence="8">TspO and MBR related proteins</fullName>
    </submittedName>
</protein>
<evidence type="ECO:0000259" key="7">
    <source>
        <dbReference type="Pfam" id="PF01494"/>
    </source>
</evidence>
<comment type="similarity">
    <text evidence="2">Belongs to the TspO/BZRP family.</text>
</comment>
<dbReference type="Gene3D" id="3.30.9.10">
    <property type="entry name" value="D-Amino Acid Oxidase, subunit A, domain 2"/>
    <property type="match status" value="1"/>
</dbReference>
<feature type="domain" description="FAD-binding" evidence="7">
    <location>
        <begin position="4"/>
        <end position="290"/>
    </location>
</feature>
<feature type="transmembrane region" description="Helical" evidence="6">
    <location>
        <begin position="318"/>
        <end position="341"/>
    </location>
</feature>
<dbReference type="GO" id="GO:0016020">
    <property type="term" value="C:membrane"/>
    <property type="evidence" value="ECO:0007669"/>
    <property type="project" value="UniProtKB-SubCell"/>
</dbReference>
<dbReference type="GO" id="GO:0071949">
    <property type="term" value="F:FAD binding"/>
    <property type="evidence" value="ECO:0007669"/>
    <property type="project" value="InterPro"/>
</dbReference>
<dbReference type="Gene3D" id="1.20.1260.100">
    <property type="entry name" value="TspO/MBR protein"/>
    <property type="match status" value="1"/>
</dbReference>
<keyword evidence="9" id="KW-1185">Reference proteome</keyword>
<evidence type="ECO:0000256" key="3">
    <source>
        <dbReference type="ARBA" id="ARBA00022692"/>
    </source>
</evidence>
<dbReference type="InterPro" id="IPR036188">
    <property type="entry name" value="FAD/NAD-bd_sf"/>
</dbReference>
<dbReference type="InterPro" id="IPR004307">
    <property type="entry name" value="TspO_MBR"/>
</dbReference>
<evidence type="ECO:0000313" key="9">
    <source>
        <dbReference type="Proteomes" id="UP000199206"/>
    </source>
</evidence>
<dbReference type="InterPro" id="IPR038330">
    <property type="entry name" value="TspO/MBR-related_sf"/>
</dbReference>
<dbReference type="InterPro" id="IPR051704">
    <property type="entry name" value="FAD_aromatic-hydroxylase"/>
</dbReference>
<gene>
    <name evidence="8" type="ORF">SAMN05192583_3160</name>
</gene>
<dbReference type="InterPro" id="IPR002938">
    <property type="entry name" value="FAD-bd"/>
</dbReference>
<proteinExistence type="inferred from homology"/>
<organism evidence="8 9">
    <name type="scientific">Sphingomonas gellani</name>
    <dbReference type="NCBI Taxonomy" id="1166340"/>
    <lineage>
        <taxon>Bacteria</taxon>
        <taxon>Pseudomonadati</taxon>
        <taxon>Pseudomonadota</taxon>
        <taxon>Alphaproteobacteria</taxon>
        <taxon>Sphingomonadales</taxon>
        <taxon>Sphingomonadaceae</taxon>
        <taxon>Sphingomonas</taxon>
    </lineage>
</organism>
<keyword evidence="5 6" id="KW-0472">Membrane</keyword>
<dbReference type="AlphaFoldDB" id="A0A1H8I0C9"/>
<evidence type="ECO:0000256" key="1">
    <source>
        <dbReference type="ARBA" id="ARBA00004141"/>
    </source>
</evidence>
<sequence length="384" mass="41745">MSRSVLLTGASVAGNTAAWWLGRAGFAVTVVERAPAFRDGGQNIDVRGPGREVLRRMGLERAALDRGTGEQGTAWVEEDGRIVARFLTQDHGSDGPTAEMEILRGDLSRLLHEPAACHATYRYDDSIAGVDQDGEGADVTFASGRTERYDAVIVAERVGSRTRELVFPGERDPCWMDLSLAYFTIPRVADDDRLWRWYHAVGGRSVSLRPDRHGTTRAMLSVQKRPGGEQEWSIDRQKAWLRDTFADAGWQSARVLAEMDTTDDFYFDVLRQVRMKRWSNGRVALTGDAADGGGCARGAEARAPMVGGWTELFFRKKALGASAAASGAMVATGAAYVAIAAKADRTAAATAVPFVAWLCSATLLAERIRRDNPSHGVPVEKGGR</sequence>
<keyword evidence="3 6" id="KW-0812">Transmembrane</keyword>
<dbReference type="RefSeq" id="WP_093666685.1">
    <property type="nucleotide sequence ID" value="NZ_FOCF01000009.1"/>
</dbReference>
<dbReference type="STRING" id="1166340.SAMN05192583_3160"/>
<dbReference type="OrthoDB" id="5499180at2"/>
<dbReference type="PANTHER" id="PTHR46865:SF2">
    <property type="entry name" value="MONOOXYGENASE"/>
    <property type="match status" value="1"/>
</dbReference>
<dbReference type="Proteomes" id="UP000199206">
    <property type="component" value="Unassembled WGS sequence"/>
</dbReference>
<evidence type="ECO:0000256" key="4">
    <source>
        <dbReference type="ARBA" id="ARBA00022989"/>
    </source>
</evidence>
<dbReference type="Pfam" id="PF03073">
    <property type="entry name" value="TspO_MBR"/>
    <property type="match status" value="1"/>
</dbReference>
<evidence type="ECO:0000313" key="8">
    <source>
        <dbReference type="EMBL" id="SEN61671.1"/>
    </source>
</evidence>
<dbReference type="Pfam" id="PF01494">
    <property type="entry name" value="FAD_binding_3"/>
    <property type="match status" value="1"/>
</dbReference>
<dbReference type="SUPFAM" id="SSF51905">
    <property type="entry name" value="FAD/NAD(P)-binding domain"/>
    <property type="match status" value="1"/>
</dbReference>
<dbReference type="EMBL" id="FOCF01000009">
    <property type="protein sequence ID" value="SEN61671.1"/>
    <property type="molecule type" value="Genomic_DNA"/>
</dbReference>
<evidence type="ECO:0000256" key="2">
    <source>
        <dbReference type="ARBA" id="ARBA00007524"/>
    </source>
</evidence>
<comment type="subcellular location">
    <subcellularLocation>
        <location evidence="1">Membrane</location>
        <topology evidence="1">Multi-pass membrane protein</topology>
    </subcellularLocation>
</comment>
<name>A0A1H8I0C9_9SPHN</name>
<dbReference type="Gene3D" id="3.50.50.60">
    <property type="entry name" value="FAD/NAD(P)-binding domain"/>
    <property type="match status" value="1"/>
</dbReference>